<gene>
    <name evidence="1" type="ORF">QYM36_019947</name>
</gene>
<sequence>MGFVGQYLSERSRAEKRDVAAIPNFNEEFKEKECEENYVYAQSSLNNKEHEIVEIGSQGVLNPLSDNELTNQESSLTIPVLQSALAKASTKICCNIVTKIKPTKI</sequence>
<protein>
    <submittedName>
        <fullName evidence="1">Uncharacterized protein</fullName>
    </submittedName>
</protein>
<organism evidence="1 2">
    <name type="scientific">Artemia franciscana</name>
    <name type="common">Brine shrimp</name>
    <name type="synonym">Artemia sanfranciscana</name>
    <dbReference type="NCBI Taxonomy" id="6661"/>
    <lineage>
        <taxon>Eukaryota</taxon>
        <taxon>Metazoa</taxon>
        <taxon>Ecdysozoa</taxon>
        <taxon>Arthropoda</taxon>
        <taxon>Crustacea</taxon>
        <taxon>Branchiopoda</taxon>
        <taxon>Anostraca</taxon>
        <taxon>Artemiidae</taxon>
        <taxon>Artemia</taxon>
    </lineage>
</organism>
<proteinExistence type="predicted"/>
<evidence type="ECO:0000313" key="1">
    <source>
        <dbReference type="EMBL" id="KAK2701380.1"/>
    </source>
</evidence>
<dbReference type="EMBL" id="JAVRJZ010005198">
    <property type="protein sequence ID" value="KAK2701380.1"/>
    <property type="molecule type" value="Genomic_DNA"/>
</dbReference>
<accession>A0AA88H0K1</accession>
<reference evidence="1" key="1">
    <citation type="submission" date="2023-07" db="EMBL/GenBank/DDBJ databases">
        <title>Chromosome-level genome assembly of Artemia franciscana.</title>
        <authorList>
            <person name="Jo E."/>
        </authorList>
    </citation>
    <scope>NUCLEOTIDE SEQUENCE</scope>
    <source>
        <tissue evidence="1">Whole body</tissue>
    </source>
</reference>
<comment type="caution">
    <text evidence="1">The sequence shown here is derived from an EMBL/GenBank/DDBJ whole genome shotgun (WGS) entry which is preliminary data.</text>
</comment>
<evidence type="ECO:0000313" key="2">
    <source>
        <dbReference type="Proteomes" id="UP001187531"/>
    </source>
</evidence>
<dbReference type="AlphaFoldDB" id="A0AA88H0K1"/>
<name>A0AA88H0K1_ARTSF</name>
<dbReference type="Proteomes" id="UP001187531">
    <property type="component" value="Unassembled WGS sequence"/>
</dbReference>
<keyword evidence="2" id="KW-1185">Reference proteome</keyword>